<dbReference type="RefSeq" id="WP_078927809.1">
    <property type="nucleotide sequence ID" value="NZ_FUXX01000002.1"/>
</dbReference>
<dbReference type="SMART" id="SM00342">
    <property type="entry name" value="HTH_ARAC"/>
    <property type="match status" value="1"/>
</dbReference>
<keyword evidence="3" id="KW-0804">Transcription</keyword>
<gene>
    <name evidence="5" type="ORF">SAMN02745213_00169</name>
</gene>
<accession>A0A1T4UX52</accession>
<keyword evidence="6" id="KW-1185">Reference proteome</keyword>
<dbReference type="PANTHER" id="PTHR43280">
    <property type="entry name" value="ARAC-FAMILY TRANSCRIPTIONAL REGULATOR"/>
    <property type="match status" value="1"/>
</dbReference>
<dbReference type="STRING" id="83771.SAMN02910357_00727"/>
<dbReference type="EMBL" id="FUXX01000002">
    <property type="protein sequence ID" value="SKA57244.1"/>
    <property type="molecule type" value="Genomic_DNA"/>
</dbReference>
<dbReference type="PANTHER" id="PTHR43280:SF28">
    <property type="entry name" value="HTH-TYPE TRANSCRIPTIONAL ACTIVATOR RHAS"/>
    <property type="match status" value="1"/>
</dbReference>
<evidence type="ECO:0000313" key="5">
    <source>
        <dbReference type="EMBL" id="SKA57244.1"/>
    </source>
</evidence>
<dbReference type="InterPro" id="IPR009057">
    <property type="entry name" value="Homeodomain-like_sf"/>
</dbReference>
<dbReference type="Pfam" id="PF12833">
    <property type="entry name" value="HTH_18"/>
    <property type="match status" value="1"/>
</dbReference>
<evidence type="ECO:0000313" key="6">
    <source>
        <dbReference type="Proteomes" id="UP000242432"/>
    </source>
</evidence>
<reference evidence="6" key="1">
    <citation type="submission" date="2017-02" db="EMBL/GenBank/DDBJ databases">
        <authorList>
            <person name="Varghese N."/>
            <person name="Submissions S."/>
        </authorList>
    </citation>
    <scope>NUCLEOTIDE SEQUENCE [LARGE SCALE GENOMIC DNA]</scope>
    <source>
        <strain evidence="6">DSM 3072</strain>
    </source>
</reference>
<dbReference type="PRINTS" id="PR00032">
    <property type="entry name" value="HTHARAC"/>
</dbReference>
<proteinExistence type="predicted"/>
<evidence type="ECO:0000256" key="3">
    <source>
        <dbReference type="ARBA" id="ARBA00023163"/>
    </source>
</evidence>
<dbReference type="GO" id="GO:0043565">
    <property type="term" value="F:sequence-specific DNA binding"/>
    <property type="evidence" value="ECO:0007669"/>
    <property type="project" value="InterPro"/>
</dbReference>
<dbReference type="Gene3D" id="1.10.10.60">
    <property type="entry name" value="Homeodomain-like"/>
    <property type="match status" value="2"/>
</dbReference>
<organism evidence="5 6">
    <name type="scientific">Succinivibrio dextrinosolvens DSM 3072</name>
    <dbReference type="NCBI Taxonomy" id="1123324"/>
    <lineage>
        <taxon>Bacteria</taxon>
        <taxon>Pseudomonadati</taxon>
        <taxon>Pseudomonadota</taxon>
        <taxon>Gammaproteobacteria</taxon>
        <taxon>Aeromonadales</taxon>
        <taxon>Succinivibrionaceae</taxon>
        <taxon>Succinivibrio</taxon>
    </lineage>
</organism>
<keyword evidence="1" id="KW-0805">Transcription regulation</keyword>
<dbReference type="AlphaFoldDB" id="A0A1T4UX52"/>
<dbReference type="InterPro" id="IPR020449">
    <property type="entry name" value="Tscrpt_reg_AraC-type_HTH"/>
</dbReference>
<dbReference type="PROSITE" id="PS01124">
    <property type="entry name" value="HTH_ARAC_FAMILY_2"/>
    <property type="match status" value="1"/>
</dbReference>
<sequence>MASVNNKGEANILPLSYGLSLLKQLLPVPTHIFKSDSHYYEKFDKGEHDSWNVFKTDYEFRVRVVQKVKQSRLTIIADEKPVVYGGVACADDLILIIGPISITEIDQNFCKLYALKHNAENVVPFMCSVQKLASILLLIHSSITGEYIYLSDFLKETVLSDDIIENTNKQFARIFSEQSQSLNVRTHNPGLFEESIKNAICTGDVAGLKRALNSIYSSMRGTLSRNSLRSAKNLAIVDITIATRAAIDVGLSVEEMYTISDGFIMEVEDCKYESDAAALAHACALRCTQKVAKFLSDQKTKSTSLYVDRACQYIDHHVNDKFDLQEMCSKLKISSSYLSKLFKQEKNMSIGDYLRKRKIEIAKMLLRTTDRNISEIAMILSFNSQSHFGRVFLKETGMTPAAYKNSKAIRDSLL</sequence>
<evidence type="ECO:0000256" key="1">
    <source>
        <dbReference type="ARBA" id="ARBA00023015"/>
    </source>
</evidence>
<evidence type="ECO:0000256" key="2">
    <source>
        <dbReference type="ARBA" id="ARBA00023125"/>
    </source>
</evidence>
<evidence type="ECO:0000259" key="4">
    <source>
        <dbReference type="PROSITE" id="PS01124"/>
    </source>
</evidence>
<dbReference type="SUPFAM" id="SSF46689">
    <property type="entry name" value="Homeodomain-like"/>
    <property type="match status" value="2"/>
</dbReference>
<dbReference type="Proteomes" id="UP000242432">
    <property type="component" value="Unassembled WGS sequence"/>
</dbReference>
<dbReference type="GO" id="GO:0003700">
    <property type="term" value="F:DNA-binding transcription factor activity"/>
    <property type="evidence" value="ECO:0007669"/>
    <property type="project" value="InterPro"/>
</dbReference>
<keyword evidence="2 5" id="KW-0238">DNA-binding</keyword>
<dbReference type="InterPro" id="IPR018060">
    <property type="entry name" value="HTH_AraC"/>
</dbReference>
<protein>
    <submittedName>
        <fullName evidence="5">AraC-type DNA-binding protein</fullName>
    </submittedName>
</protein>
<name>A0A1T4UX52_9GAMM</name>
<feature type="domain" description="HTH araC/xylS-type" evidence="4">
    <location>
        <begin position="308"/>
        <end position="406"/>
    </location>
</feature>